<evidence type="ECO:0000313" key="9">
    <source>
        <dbReference type="Proteomes" id="UP000799291"/>
    </source>
</evidence>
<gene>
    <name evidence="8" type="ORF">K458DRAFT_301471</name>
</gene>
<dbReference type="SUPFAM" id="SSF46565">
    <property type="entry name" value="Chaperone J-domain"/>
    <property type="match status" value="1"/>
</dbReference>
<evidence type="ECO:0000256" key="2">
    <source>
        <dbReference type="ARBA" id="ARBA00006169"/>
    </source>
</evidence>
<comment type="function">
    <text evidence="1">Required for the first step of diphthamide biosynthesis, the transfer of 3-amino-3-carboxypropyl from S-adenosyl-L-methionine to a histidine residue. Diphthamide is a post-translational modification of histidine which occurs in elongation factor 2.</text>
</comment>
<dbReference type="CDD" id="cd06257">
    <property type="entry name" value="DnaJ"/>
    <property type="match status" value="1"/>
</dbReference>
<dbReference type="GO" id="GO:0046872">
    <property type="term" value="F:metal ion binding"/>
    <property type="evidence" value="ECO:0007669"/>
    <property type="project" value="UniProtKB-KW"/>
</dbReference>
<dbReference type="GO" id="GO:0017183">
    <property type="term" value="P:protein histidyl modification to diphthamide"/>
    <property type="evidence" value="ECO:0007669"/>
    <property type="project" value="UniProtKB-UniPathway"/>
</dbReference>
<evidence type="ECO:0000259" key="7">
    <source>
        <dbReference type="PROSITE" id="PS51074"/>
    </source>
</evidence>
<dbReference type="PROSITE" id="PS50076">
    <property type="entry name" value="DNAJ_2"/>
    <property type="match status" value="1"/>
</dbReference>
<reference evidence="8" key="1">
    <citation type="journal article" date="2020" name="Stud. Mycol.">
        <title>101 Dothideomycetes genomes: a test case for predicting lifestyles and emergence of pathogens.</title>
        <authorList>
            <person name="Haridas S."/>
            <person name="Albert R."/>
            <person name="Binder M."/>
            <person name="Bloem J."/>
            <person name="Labutti K."/>
            <person name="Salamov A."/>
            <person name="Andreopoulos B."/>
            <person name="Baker S."/>
            <person name="Barry K."/>
            <person name="Bills G."/>
            <person name="Bluhm B."/>
            <person name="Cannon C."/>
            <person name="Castanera R."/>
            <person name="Culley D."/>
            <person name="Daum C."/>
            <person name="Ezra D."/>
            <person name="Gonzalez J."/>
            <person name="Henrissat B."/>
            <person name="Kuo A."/>
            <person name="Liang C."/>
            <person name="Lipzen A."/>
            <person name="Lutzoni F."/>
            <person name="Magnuson J."/>
            <person name="Mondo S."/>
            <person name="Nolan M."/>
            <person name="Ohm R."/>
            <person name="Pangilinan J."/>
            <person name="Park H.-J."/>
            <person name="Ramirez L."/>
            <person name="Alfaro M."/>
            <person name="Sun H."/>
            <person name="Tritt A."/>
            <person name="Yoshinaga Y."/>
            <person name="Zwiers L.-H."/>
            <person name="Turgeon B."/>
            <person name="Goodwin S."/>
            <person name="Spatafora J."/>
            <person name="Crous P."/>
            <person name="Grigoriev I."/>
        </authorList>
    </citation>
    <scope>NUCLEOTIDE SEQUENCE</scope>
    <source>
        <strain evidence="8">CBS 122367</strain>
    </source>
</reference>
<protein>
    <recommendedName>
        <fullName evidence="3">Diphthamide biosynthesis protein 4</fullName>
    </recommendedName>
</protein>
<evidence type="ECO:0000256" key="1">
    <source>
        <dbReference type="ARBA" id="ARBA00003474"/>
    </source>
</evidence>
<dbReference type="Gene3D" id="3.10.660.10">
    <property type="entry name" value="DPH Zinc finger"/>
    <property type="match status" value="1"/>
</dbReference>
<dbReference type="InterPro" id="IPR007872">
    <property type="entry name" value="DPH_MB_dom"/>
</dbReference>
<dbReference type="InterPro" id="IPR036869">
    <property type="entry name" value="J_dom_sf"/>
</dbReference>
<comment type="similarity">
    <text evidence="2">Belongs to the DPH4 family.</text>
</comment>
<keyword evidence="4" id="KW-0479">Metal-binding</keyword>
<dbReference type="GO" id="GO:0005634">
    <property type="term" value="C:nucleus"/>
    <property type="evidence" value="ECO:0007669"/>
    <property type="project" value="TreeGrafter"/>
</dbReference>
<sequence length="211" mass="23157">MTSYTKDYYHILGLEAPKYRPGAGSLFSRSSTTWSVETDKVRKAYRKALLGAHPDKSNASLGTARQNPAELGKYTVDDVKEAFAVLGDEGKREEYERWWTRDGAGREGGAGEGGLMEDFVLGLEVLDLGDFETTEIITCIEEEGPASSAEHRDGGGEGMEWTRACRCGAERGFRIREEELVEAEGRGESEVLVGCEGCSLWVRVEFGVEVG</sequence>
<evidence type="ECO:0000259" key="6">
    <source>
        <dbReference type="PROSITE" id="PS50076"/>
    </source>
</evidence>
<dbReference type="GO" id="GO:0051087">
    <property type="term" value="F:protein-folding chaperone binding"/>
    <property type="evidence" value="ECO:0007669"/>
    <property type="project" value="TreeGrafter"/>
</dbReference>
<dbReference type="EMBL" id="MU005580">
    <property type="protein sequence ID" value="KAF2684946.1"/>
    <property type="molecule type" value="Genomic_DNA"/>
</dbReference>
<dbReference type="Pfam" id="PF00226">
    <property type="entry name" value="DnaJ"/>
    <property type="match status" value="1"/>
</dbReference>
<dbReference type="GO" id="GO:0044183">
    <property type="term" value="F:protein folding chaperone"/>
    <property type="evidence" value="ECO:0007669"/>
    <property type="project" value="TreeGrafter"/>
</dbReference>
<dbReference type="GO" id="GO:0051082">
    <property type="term" value="F:unfolded protein binding"/>
    <property type="evidence" value="ECO:0007669"/>
    <property type="project" value="TreeGrafter"/>
</dbReference>
<keyword evidence="9" id="KW-1185">Reference proteome</keyword>
<evidence type="ECO:0000256" key="5">
    <source>
        <dbReference type="ARBA" id="ARBA00023004"/>
    </source>
</evidence>
<dbReference type="Proteomes" id="UP000799291">
    <property type="component" value="Unassembled WGS sequence"/>
</dbReference>
<evidence type="ECO:0000313" key="8">
    <source>
        <dbReference type="EMBL" id="KAF2684946.1"/>
    </source>
</evidence>
<organism evidence="8 9">
    <name type="scientific">Lentithecium fluviatile CBS 122367</name>
    <dbReference type="NCBI Taxonomy" id="1168545"/>
    <lineage>
        <taxon>Eukaryota</taxon>
        <taxon>Fungi</taxon>
        <taxon>Dikarya</taxon>
        <taxon>Ascomycota</taxon>
        <taxon>Pezizomycotina</taxon>
        <taxon>Dothideomycetes</taxon>
        <taxon>Pleosporomycetidae</taxon>
        <taxon>Pleosporales</taxon>
        <taxon>Massarineae</taxon>
        <taxon>Lentitheciaceae</taxon>
        <taxon>Lentithecium</taxon>
    </lineage>
</organism>
<dbReference type="Gene3D" id="1.10.287.110">
    <property type="entry name" value="DnaJ domain"/>
    <property type="match status" value="1"/>
</dbReference>
<dbReference type="GO" id="GO:0005737">
    <property type="term" value="C:cytoplasm"/>
    <property type="evidence" value="ECO:0007669"/>
    <property type="project" value="TreeGrafter"/>
</dbReference>
<feature type="domain" description="J" evidence="6">
    <location>
        <begin position="7"/>
        <end position="99"/>
    </location>
</feature>
<keyword evidence="5" id="KW-0408">Iron</keyword>
<dbReference type="PRINTS" id="PR00625">
    <property type="entry name" value="JDOMAIN"/>
</dbReference>
<dbReference type="PANTHER" id="PTHR43948:SF10">
    <property type="entry name" value="MRJ, ISOFORM E"/>
    <property type="match status" value="1"/>
</dbReference>
<dbReference type="SUPFAM" id="SSF144217">
    <property type="entry name" value="CSL zinc finger"/>
    <property type="match status" value="1"/>
</dbReference>
<dbReference type="UniPathway" id="UPA00559"/>
<dbReference type="InterPro" id="IPR036671">
    <property type="entry name" value="DPH_MB_sf"/>
</dbReference>
<dbReference type="Pfam" id="PF05207">
    <property type="entry name" value="Zn_ribbon_CSL"/>
    <property type="match status" value="1"/>
</dbReference>
<name>A0A6G1J349_9PLEO</name>
<accession>A0A6G1J349</accession>
<dbReference type="InterPro" id="IPR001623">
    <property type="entry name" value="DnaJ_domain"/>
</dbReference>
<feature type="domain" description="DPH-type MB" evidence="7">
    <location>
        <begin position="122"/>
        <end position="207"/>
    </location>
</feature>
<dbReference type="PANTHER" id="PTHR43948">
    <property type="entry name" value="DNAJ HOMOLOG SUBFAMILY B"/>
    <property type="match status" value="1"/>
</dbReference>
<proteinExistence type="inferred from homology"/>
<evidence type="ECO:0000256" key="3">
    <source>
        <dbReference type="ARBA" id="ARBA00021797"/>
    </source>
</evidence>
<dbReference type="OrthoDB" id="445556at2759"/>
<dbReference type="PROSITE" id="PS51074">
    <property type="entry name" value="DPH_MB"/>
    <property type="match status" value="1"/>
</dbReference>
<evidence type="ECO:0000256" key="4">
    <source>
        <dbReference type="ARBA" id="ARBA00022723"/>
    </source>
</evidence>
<dbReference type="AlphaFoldDB" id="A0A6G1J349"/>